<reference evidence="1 2" key="1">
    <citation type="journal article" date="2011" name="J. Bacteriol.">
        <title>Genome sequence of Haloplasma contractile, an unusual contractile bacterium from a deep-sea anoxic brine lake.</title>
        <authorList>
            <person name="Antunes A."/>
            <person name="Alam I."/>
            <person name="El Dorry H."/>
            <person name="Siam R."/>
            <person name="Robertson A."/>
            <person name="Bajic V.B."/>
            <person name="Stingl U."/>
        </authorList>
    </citation>
    <scope>NUCLEOTIDE SEQUENCE [LARGE SCALE GENOMIC DNA]</scope>
    <source>
        <strain evidence="1 2">SSD-17B</strain>
    </source>
</reference>
<evidence type="ECO:0008006" key="3">
    <source>
        <dbReference type="Google" id="ProtNLM"/>
    </source>
</evidence>
<accession>U2DYD2</accession>
<keyword evidence="2" id="KW-1185">Reference proteome</keyword>
<reference evidence="1 2" key="2">
    <citation type="journal article" date="2013" name="PLoS ONE">
        <title>INDIGO - INtegrated Data Warehouse of MIcrobial GenOmes with Examples from the Red Sea Extremophiles.</title>
        <authorList>
            <person name="Alam I."/>
            <person name="Antunes A."/>
            <person name="Kamau A.A."/>
            <person name="Ba Alawi W."/>
            <person name="Kalkatawi M."/>
            <person name="Stingl U."/>
            <person name="Bajic V.B."/>
        </authorList>
    </citation>
    <scope>NUCLEOTIDE SEQUENCE [LARGE SCALE GENOMIC DNA]</scope>
    <source>
        <strain evidence="1 2">SSD-17B</strain>
    </source>
</reference>
<sequence length="104" mass="12598">MLSNIIDNLIPTDTTEVLKEIKRIVKPHGKILVKLNPFISDKQIEEWNIKIIDDNFLDDGLFLWNQTTEEWKELFNKYFCIKSYKDIYYSKFEQYNRLFLLSND</sequence>
<dbReference type="Gene3D" id="3.40.50.150">
    <property type="entry name" value="Vaccinia Virus protein VP39"/>
    <property type="match status" value="1"/>
</dbReference>
<dbReference type="InterPro" id="IPR029063">
    <property type="entry name" value="SAM-dependent_MTases_sf"/>
</dbReference>
<dbReference type="InParanoid" id="U2DYD2"/>
<name>U2DYD2_9MOLU</name>
<protein>
    <recommendedName>
        <fullName evidence="3">Methyltransferase type 11 domain-containing protein</fullName>
    </recommendedName>
</protein>
<dbReference type="SUPFAM" id="SSF53335">
    <property type="entry name" value="S-adenosyl-L-methionine-dependent methyltransferases"/>
    <property type="match status" value="1"/>
</dbReference>
<gene>
    <name evidence="1" type="ORF">HLPCO_000896</name>
</gene>
<dbReference type="Proteomes" id="UP000005707">
    <property type="component" value="Unassembled WGS sequence"/>
</dbReference>
<organism evidence="1 2">
    <name type="scientific">Haloplasma contractile SSD-17B</name>
    <dbReference type="NCBI Taxonomy" id="1033810"/>
    <lineage>
        <taxon>Bacteria</taxon>
        <taxon>Bacillati</taxon>
        <taxon>Mycoplasmatota</taxon>
        <taxon>Mollicutes</taxon>
        <taxon>Haloplasmatales</taxon>
        <taxon>Haloplasmataceae</taxon>
        <taxon>Haloplasma</taxon>
    </lineage>
</organism>
<evidence type="ECO:0000313" key="2">
    <source>
        <dbReference type="Proteomes" id="UP000005707"/>
    </source>
</evidence>
<comment type="caution">
    <text evidence="1">The sequence shown here is derived from an EMBL/GenBank/DDBJ whole genome shotgun (WGS) entry which is preliminary data.</text>
</comment>
<dbReference type="eggNOG" id="ENOG5033KVE">
    <property type="taxonomic scope" value="Bacteria"/>
</dbReference>
<dbReference type="AlphaFoldDB" id="U2DYD2"/>
<proteinExistence type="predicted"/>
<dbReference type="STRING" id="1033810.HLPCO_000896"/>
<evidence type="ECO:0000313" key="1">
    <source>
        <dbReference type="EMBL" id="ERJ13267.1"/>
    </source>
</evidence>
<dbReference type="RefSeq" id="WP_008826723.1">
    <property type="nucleotide sequence ID" value="NZ_AFNU02000002.1"/>
</dbReference>
<dbReference type="EMBL" id="AFNU02000002">
    <property type="protein sequence ID" value="ERJ13267.1"/>
    <property type="molecule type" value="Genomic_DNA"/>
</dbReference>